<feature type="compositionally biased region" description="Polar residues" evidence="1">
    <location>
        <begin position="1"/>
        <end position="12"/>
    </location>
</feature>
<evidence type="ECO:0000313" key="3">
    <source>
        <dbReference type="EMBL" id="CAH2059218.1"/>
    </source>
</evidence>
<name>A0ABN8ILL2_9NEOP</name>
<organism evidence="3">
    <name type="scientific">Iphiclides podalirius</name>
    <name type="common">scarce swallowtail</name>
    <dbReference type="NCBI Taxonomy" id="110791"/>
    <lineage>
        <taxon>Eukaryota</taxon>
        <taxon>Metazoa</taxon>
        <taxon>Ecdysozoa</taxon>
        <taxon>Arthropoda</taxon>
        <taxon>Hexapoda</taxon>
        <taxon>Insecta</taxon>
        <taxon>Pterygota</taxon>
        <taxon>Neoptera</taxon>
        <taxon>Endopterygota</taxon>
        <taxon>Lepidoptera</taxon>
        <taxon>Glossata</taxon>
        <taxon>Ditrysia</taxon>
        <taxon>Papilionoidea</taxon>
        <taxon>Papilionidae</taxon>
        <taxon>Papilioninae</taxon>
        <taxon>Iphiclides</taxon>
    </lineage>
</organism>
<protein>
    <submittedName>
        <fullName evidence="3">Uncharacterized protein</fullName>
    </submittedName>
</protein>
<feature type="region of interest" description="Disordered" evidence="1">
    <location>
        <begin position="1"/>
        <end position="32"/>
    </location>
</feature>
<feature type="non-terminal residue" evidence="3">
    <location>
        <position position="122"/>
    </location>
</feature>
<evidence type="ECO:0000256" key="1">
    <source>
        <dbReference type="SAM" id="MobiDB-lite"/>
    </source>
</evidence>
<keyword evidence="4" id="KW-1185">Reference proteome</keyword>
<accession>A0ABN8ILL2</accession>
<dbReference type="Proteomes" id="UP000837857">
    <property type="component" value="Chromosome 14"/>
</dbReference>
<evidence type="ECO:0000313" key="4">
    <source>
        <dbReference type="Proteomes" id="UP000837857"/>
    </source>
</evidence>
<dbReference type="EMBL" id="OW152826">
    <property type="protein sequence ID" value="CAH2041980.1"/>
    <property type="molecule type" value="Genomic_DNA"/>
</dbReference>
<sequence length="122" mass="13995">MQTHQVDESSYTGDGRDSSDVHNDPPSRSPICQLMTTTLQNDTGDITDQLTLEKSMSRLSRSPNNINNNSAVQSSELDLMMRPEKLISEIVKEIQDPKHCNKDTGNEEWKVVQKKRYRNRFI</sequence>
<proteinExistence type="predicted"/>
<dbReference type="EMBL" id="OW152838">
    <property type="protein sequence ID" value="CAH2059218.1"/>
    <property type="molecule type" value="Genomic_DNA"/>
</dbReference>
<feature type="compositionally biased region" description="Basic and acidic residues" evidence="1">
    <location>
        <begin position="14"/>
        <end position="25"/>
    </location>
</feature>
<reference evidence="3" key="1">
    <citation type="submission" date="2022-03" db="EMBL/GenBank/DDBJ databases">
        <authorList>
            <person name="Martin H S."/>
        </authorList>
    </citation>
    <scope>NUCLEOTIDE SEQUENCE</scope>
</reference>
<evidence type="ECO:0000313" key="2">
    <source>
        <dbReference type="EMBL" id="CAH2041980.1"/>
    </source>
</evidence>
<dbReference type="Proteomes" id="UP000837857">
    <property type="component" value="Chromosome 26"/>
</dbReference>
<gene>
    <name evidence="3" type="ORF">IPOD504_LOCUS10774</name>
    <name evidence="2" type="ORF">IPOD504_LOCUS3506</name>
</gene>